<keyword evidence="8" id="KW-1185">Reference proteome</keyword>
<feature type="domain" description="AMP-binding enzyme C-terminal" evidence="6">
    <location>
        <begin position="426"/>
        <end position="501"/>
    </location>
</feature>
<dbReference type="CDD" id="cd05926">
    <property type="entry name" value="FACL_fum10p_like"/>
    <property type="match status" value="1"/>
</dbReference>
<dbReference type="PANTHER" id="PTHR43201:SF5">
    <property type="entry name" value="MEDIUM-CHAIN ACYL-COA LIGASE ACSF2, MITOCHONDRIAL"/>
    <property type="match status" value="1"/>
</dbReference>
<comment type="caution">
    <text evidence="7">The sequence shown here is derived from an EMBL/GenBank/DDBJ whole genome shotgun (WGS) entry which is preliminary data.</text>
</comment>
<accession>A0A2S6NMK5</accession>
<evidence type="ECO:0000259" key="5">
    <source>
        <dbReference type="Pfam" id="PF00501"/>
    </source>
</evidence>
<organism evidence="7 8">
    <name type="scientific">Rhodopila globiformis</name>
    <name type="common">Rhodopseudomonas globiformis</name>
    <dbReference type="NCBI Taxonomy" id="1071"/>
    <lineage>
        <taxon>Bacteria</taxon>
        <taxon>Pseudomonadati</taxon>
        <taxon>Pseudomonadota</taxon>
        <taxon>Alphaproteobacteria</taxon>
        <taxon>Acetobacterales</taxon>
        <taxon>Acetobacteraceae</taxon>
        <taxon>Rhodopila</taxon>
    </lineage>
</organism>
<gene>
    <name evidence="7" type="ORF">CCS01_03575</name>
</gene>
<dbReference type="EMBL" id="NHRY01000048">
    <property type="protein sequence ID" value="PPQ37437.1"/>
    <property type="molecule type" value="Genomic_DNA"/>
</dbReference>
<dbReference type="Pfam" id="PF13193">
    <property type="entry name" value="AMP-binding_C"/>
    <property type="match status" value="1"/>
</dbReference>
<dbReference type="InterPro" id="IPR042099">
    <property type="entry name" value="ANL_N_sf"/>
</dbReference>
<evidence type="ECO:0000313" key="8">
    <source>
        <dbReference type="Proteomes" id="UP000239724"/>
    </source>
</evidence>
<dbReference type="Pfam" id="PF00501">
    <property type="entry name" value="AMP-binding"/>
    <property type="match status" value="1"/>
</dbReference>
<proteinExistence type="inferred from homology"/>
<evidence type="ECO:0000256" key="1">
    <source>
        <dbReference type="ARBA" id="ARBA00006432"/>
    </source>
</evidence>
<dbReference type="InterPro" id="IPR045851">
    <property type="entry name" value="AMP-bd_C_sf"/>
</dbReference>
<keyword evidence="3" id="KW-0547">Nucleotide-binding</keyword>
<evidence type="ECO:0000256" key="4">
    <source>
        <dbReference type="ARBA" id="ARBA00022840"/>
    </source>
</evidence>
<dbReference type="GO" id="GO:0005524">
    <property type="term" value="F:ATP binding"/>
    <property type="evidence" value="ECO:0007669"/>
    <property type="project" value="UniProtKB-KW"/>
</dbReference>
<evidence type="ECO:0000256" key="2">
    <source>
        <dbReference type="ARBA" id="ARBA00022598"/>
    </source>
</evidence>
<dbReference type="Gene3D" id="3.30.300.30">
    <property type="match status" value="1"/>
</dbReference>
<evidence type="ECO:0000259" key="6">
    <source>
        <dbReference type="Pfam" id="PF13193"/>
    </source>
</evidence>
<reference evidence="7 8" key="1">
    <citation type="journal article" date="2018" name="Arch. Microbiol.">
        <title>New insights into the metabolic potential of the phototrophic purple bacterium Rhodopila globiformis DSM 161(T) from its draft genome sequence and evidence for a vanadium-dependent nitrogenase.</title>
        <authorList>
            <person name="Imhoff J.F."/>
            <person name="Rahn T."/>
            <person name="Kunzel S."/>
            <person name="Neulinger S.C."/>
        </authorList>
    </citation>
    <scope>NUCLEOTIDE SEQUENCE [LARGE SCALE GENOMIC DNA]</scope>
    <source>
        <strain evidence="7 8">DSM 161</strain>
    </source>
</reference>
<dbReference type="Gene3D" id="3.40.50.12780">
    <property type="entry name" value="N-terminal domain of ligase-like"/>
    <property type="match status" value="1"/>
</dbReference>
<dbReference type="InterPro" id="IPR045310">
    <property type="entry name" value="Pcs60-like"/>
</dbReference>
<name>A0A2S6NMK5_RHOGL</name>
<dbReference type="GO" id="GO:0031956">
    <property type="term" value="F:medium-chain fatty acid-CoA ligase activity"/>
    <property type="evidence" value="ECO:0007669"/>
    <property type="project" value="TreeGrafter"/>
</dbReference>
<keyword evidence="2" id="KW-0436">Ligase</keyword>
<comment type="similarity">
    <text evidence="1">Belongs to the ATP-dependent AMP-binding enzyme family.</text>
</comment>
<dbReference type="PROSITE" id="PS00455">
    <property type="entry name" value="AMP_BINDING"/>
    <property type="match status" value="1"/>
</dbReference>
<protein>
    <submittedName>
        <fullName evidence="7">AMP-dependent synthetase</fullName>
    </submittedName>
</protein>
<dbReference type="OrthoDB" id="9803968at2"/>
<feature type="domain" description="AMP-dependent synthetase/ligase" evidence="5">
    <location>
        <begin position="19"/>
        <end position="375"/>
    </location>
</feature>
<dbReference type="PANTHER" id="PTHR43201">
    <property type="entry name" value="ACYL-COA SYNTHETASE"/>
    <property type="match status" value="1"/>
</dbReference>
<dbReference type="RefSeq" id="WP_104517468.1">
    <property type="nucleotide sequence ID" value="NZ_NHRY01000048.1"/>
</dbReference>
<evidence type="ECO:0000256" key="3">
    <source>
        <dbReference type="ARBA" id="ARBA00022741"/>
    </source>
</evidence>
<keyword evidence="4" id="KW-0067">ATP-binding</keyword>
<dbReference type="Proteomes" id="UP000239724">
    <property type="component" value="Unassembled WGS sequence"/>
</dbReference>
<sequence length="515" mass="54129">MTEYPADTVTALLRKGASDAPAIGAPGRPRDRAWLTHGGLRNLVRLTVADLNTMGIGRNDRVALVLPNGPEAASSFVAIACGATTAPLNPAYKAEEFSFYLTDLQAKALVVLAGMETSARAVAADLGVPVVDLVPDADGPAGAFTLKPPPGLSGLAAHPGEAEAQDVALVLHTSGTTSRPKIVPLRHVNITASAYHIAETLALTPDDVCLNIMPLFHIHGLIAATLSSLAAGAAVCCSPGFNAFRFFTWFSEARPTWYTAVPTMHQAILELAPRNREAIEAGRLRFVRSSSSSMPGPVMTAIEKAFGVPLIEAYGMTEASHQMASNPLPPRPRYPGCVGVAAGPEIAIMDQEGALLPPGALGEVVIRGRNVTAGYENNPAANASAFTNGWFRTGDQGVLDEAGYLRLTGRLKELINRGGEKISPLEVDEVLSDHPAVAQCLTFGMPHAKLGEEVAAAVVLRPGVTVRDTDLRDFCAGRLAAFKVPRKIVFLAEIPKGATGKLQRIGLAEKLGLTA</sequence>
<dbReference type="GO" id="GO:0006631">
    <property type="term" value="P:fatty acid metabolic process"/>
    <property type="evidence" value="ECO:0007669"/>
    <property type="project" value="TreeGrafter"/>
</dbReference>
<dbReference type="AlphaFoldDB" id="A0A2S6NMK5"/>
<dbReference type="InterPro" id="IPR000873">
    <property type="entry name" value="AMP-dep_synth/lig_dom"/>
</dbReference>
<dbReference type="SUPFAM" id="SSF56801">
    <property type="entry name" value="Acetyl-CoA synthetase-like"/>
    <property type="match status" value="1"/>
</dbReference>
<dbReference type="InterPro" id="IPR020845">
    <property type="entry name" value="AMP-binding_CS"/>
</dbReference>
<dbReference type="InterPro" id="IPR025110">
    <property type="entry name" value="AMP-bd_C"/>
</dbReference>
<evidence type="ECO:0000313" key="7">
    <source>
        <dbReference type="EMBL" id="PPQ37437.1"/>
    </source>
</evidence>